<evidence type="ECO:0000313" key="2">
    <source>
        <dbReference type="Proteomes" id="UP000193404"/>
    </source>
</evidence>
<keyword evidence="2" id="KW-1185">Reference proteome</keyword>
<accession>A0A1W6K3A1</accession>
<sequence>MIDGIEMKNPKLHVIIVPQEKVRSFEIAPSLQIGNYLVFIFTANFAVKTSQGYIESTIVPLSIIIRKVINTSLRCEVYPIQLEKSVFSDIIYFVSNQKLEKIMPKKDPFKFMKYM</sequence>
<dbReference type="KEGG" id="aman:B6F84_13750"/>
<dbReference type="AlphaFoldDB" id="A0A1W6K3A1"/>
<protein>
    <submittedName>
        <fullName evidence="1">Uncharacterized protein</fullName>
    </submittedName>
</protein>
<dbReference type="RefSeq" id="WP_148692770.1">
    <property type="nucleotide sequence ID" value="NZ_CP020477.1"/>
</dbReference>
<dbReference type="GeneID" id="41592004"/>
<evidence type="ECO:0000313" key="1">
    <source>
        <dbReference type="EMBL" id="ARM76977.1"/>
    </source>
</evidence>
<name>A0A1W6K3A1_9CREN</name>
<proteinExistence type="predicted"/>
<reference evidence="1 2" key="1">
    <citation type="submission" date="2017-03" db="EMBL/GenBank/DDBJ databases">
        <title>Sulfur activation and transportation mechanism of thermophilic Archaea Acidianus manzaensis YN-25.</title>
        <authorList>
            <person name="Ma Y."/>
            <person name="Yang Y."/>
            <person name="Xia J."/>
        </authorList>
    </citation>
    <scope>NUCLEOTIDE SEQUENCE [LARGE SCALE GENOMIC DNA]</scope>
    <source>
        <strain evidence="1 2">YN-25</strain>
    </source>
</reference>
<organism evidence="1 2">
    <name type="scientific">Acidianus manzaensis</name>
    <dbReference type="NCBI Taxonomy" id="282676"/>
    <lineage>
        <taxon>Archaea</taxon>
        <taxon>Thermoproteota</taxon>
        <taxon>Thermoprotei</taxon>
        <taxon>Sulfolobales</taxon>
        <taxon>Sulfolobaceae</taxon>
        <taxon>Acidianus</taxon>
    </lineage>
</organism>
<dbReference type="Proteomes" id="UP000193404">
    <property type="component" value="Chromosome"/>
</dbReference>
<gene>
    <name evidence="1" type="ORF">B6F84_13750</name>
</gene>
<dbReference type="EMBL" id="CP020477">
    <property type="protein sequence ID" value="ARM76977.1"/>
    <property type="molecule type" value="Genomic_DNA"/>
</dbReference>